<dbReference type="GeneID" id="4619062"/>
<comment type="similarity">
    <text evidence="8">Belongs to the CWC16 family. YJU2 subfamily.</text>
</comment>
<keyword evidence="11" id="KW-1185">Reference proteome</keyword>
<reference evidence="10 11" key="1">
    <citation type="journal article" date="2004" name="Science">
        <title>The Ashbya gossypii genome as a tool for mapping the ancient Saccharomyces cerevisiae genome.</title>
        <authorList>
            <person name="Dietrich F.S."/>
            <person name="Voegeli S."/>
            <person name="Brachat S."/>
            <person name="Lerch A."/>
            <person name="Gates K."/>
            <person name="Steiner S."/>
            <person name="Mohr C."/>
            <person name="Pohlmann R."/>
            <person name="Luedi P."/>
            <person name="Choi S."/>
            <person name="Wing R.A."/>
            <person name="Flavier A."/>
            <person name="Gaffney T.D."/>
            <person name="Philippsen P."/>
        </authorList>
    </citation>
    <scope>NUCLEOTIDE SEQUENCE [LARGE SCALE GENOMIC DNA]</scope>
    <source>
        <strain evidence="11">ATCC 10895 / CBS 109.51 / FGSC 9923 / NRRL Y-1056</strain>
    </source>
</reference>
<dbReference type="GO" id="GO:0000349">
    <property type="term" value="P:generation of catalytic spliceosome for first transesterification step"/>
    <property type="evidence" value="ECO:0007669"/>
    <property type="project" value="UniProtKB-UniRule"/>
</dbReference>
<dbReference type="Pfam" id="PF04502">
    <property type="entry name" value="Saf4_Yju2"/>
    <property type="match status" value="1"/>
</dbReference>
<dbReference type="GO" id="GO:0071007">
    <property type="term" value="C:U2-type catalytic step 2 spliceosome"/>
    <property type="evidence" value="ECO:0007669"/>
    <property type="project" value="UniProtKB-UniRule"/>
</dbReference>
<dbReference type="GO" id="GO:0000350">
    <property type="term" value="P:generation of catalytic spliceosome for second transesterification step"/>
    <property type="evidence" value="ECO:0007669"/>
    <property type="project" value="UniProtKB-UniRule"/>
</dbReference>
<gene>
    <name evidence="8" type="primary">YJU2</name>
    <name evidence="10" type="ORF">AGOS_ABR024C</name>
</gene>
<comment type="function">
    <text evidence="8">Part of the spliceosome which catalyzes two sequential transesterification reactions, first the excision of the non-coding intron from pre-mRNA and then the ligation of the coding exons to form the mature mRNA. Plays a role (via N-terminus) in stabilizing the structure of the spliceosome catalytic core and docking of the branch helix into the active site, producing 5'-exon and lariat intron-3'-intermediates. Further stabilizes spliceosome conformation for 3'-splice site docking (via C-terminus) promoting exon ligation.</text>
</comment>
<feature type="binding site" evidence="8">
    <location>
        <position position="88"/>
    </location>
    <ligand>
        <name>Zn(2+)</name>
        <dbReference type="ChEBI" id="CHEBI:29105"/>
    </ligand>
</feature>
<keyword evidence="4 8" id="KW-0747">Spliceosome</keyword>
<feature type="compositionally biased region" description="Low complexity" evidence="9">
    <location>
        <begin position="218"/>
        <end position="228"/>
    </location>
</feature>
<feature type="region of interest" description="Disordered" evidence="9">
    <location>
        <begin position="169"/>
        <end position="280"/>
    </location>
</feature>
<dbReference type="FunCoup" id="Q75DJ8">
    <property type="interactions" value="759"/>
</dbReference>
<dbReference type="AlphaFoldDB" id="Q75DJ8"/>
<feature type="compositionally biased region" description="Basic and acidic residues" evidence="9">
    <location>
        <begin position="169"/>
        <end position="190"/>
    </location>
</feature>
<evidence type="ECO:0000256" key="4">
    <source>
        <dbReference type="ARBA" id="ARBA00022728"/>
    </source>
</evidence>
<evidence type="ECO:0000256" key="6">
    <source>
        <dbReference type="ARBA" id="ARBA00023187"/>
    </source>
</evidence>
<organism evidence="10 11">
    <name type="scientific">Eremothecium gossypii (strain ATCC 10895 / CBS 109.51 / FGSC 9923 / NRRL Y-1056)</name>
    <name type="common">Yeast</name>
    <name type="synonym">Ashbya gossypii</name>
    <dbReference type="NCBI Taxonomy" id="284811"/>
    <lineage>
        <taxon>Eukaryota</taxon>
        <taxon>Fungi</taxon>
        <taxon>Dikarya</taxon>
        <taxon>Ascomycota</taxon>
        <taxon>Saccharomycotina</taxon>
        <taxon>Saccharomycetes</taxon>
        <taxon>Saccharomycetales</taxon>
        <taxon>Saccharomycetaceae</taxon>
        <taxon>Eremothecium</taxon>
    </lineage>
</organism>
<keyword evidence="5 8" id="KW-0862">Zinc</keyword>
<dbReference type="GO" id="GO:0000974">
    <property type="term" value="C:Prp19 complex"/>
    <property type="evidence" value="ECO:0007669"/>
    <property type="project" value="EnsemblFungi"/>
</dbReference>
<dbReference type="OMA" id="NNDYQCE"/>
<keyword evidence="2" id="KW-0507">mRNA processing</keyword>
<feature type="binding site" evidence="8">
    <location>
        <position position="51"/>
    </location>
    <ligand>
        <name>Zn(2+)</name>
        <dbReference type="ChEBI" id="CHEBI:29105"/>
    </ligand>
</feature>
<evidence type="ECO:0000256" key="5">
    <source>
        <dbReference type="ARBA" id="ARBA00022833"/>
    </source>
</evidence>
<dbReference type="GO" id="GO:0008380">
    <property type="term" value="P:RNA splicing"/>
    <property type="evidence" value="ECO:0000318"/>
    <property type="project" value="GO_Central"/>
</dbReference>
<protein>
    <recommendedName>
        <fullName evidence="8">Splicing factor YJU2</fullName>
    </recommendedName>
</protein>
<feature type="binding site" evidence="8">
    <location>
        <position position="91"/>
    </location>
    <ligand>
        <name>Zn(2+)</name>
        <dbReference type="ChEBI" id="CHEBI:29105"/>
    </ligand>
</feature>
<dbReference type="RefSeq" id="NP_982970.1">
    <property type="nucleotide sequence ID" value="NM_208323.1"/>
</dbReference>
<evidence type="ECO:0000313" key="10">
    <source>
        <dbReference type="EMBL" id="AAS50794.1"/>
    </source>
</evidence>
<dbReference type="GO" id="GO:0071006">
    <property type="term" value="C:U2-type catalytic step 1 spliceosome"/>
    <property type="evidence" value="ECO:0000318"/>
    <property type="project" value="GO_Central"/>
</dbReference>
<evidence type="ECO:0000256" key="8">
    <source>
        <dbReference type="HAMAP-Rule" id="MF_03226"/>
    </source>
</evidence>
<keyword evidence="7 8" id="KW-0539">Nucleus</keyword>
<keyword evidence="6" id="KW-0508">mRNA splicing</keyword>
<dbReference type="GO" id="GO:0030620">
    <property type="term" value="F:U2 snRNA binding"/>
    <property type="evidence" value="ECO:0007669"/>
    <property type="project" value="EnsemblFungi"/>
</dbReference>
<proteinExistence type="inferred from homology"/>
<comment type="subcellular location">
    <subcellularLocation>
        <location evidence="1 8">Nucleus</location>
    </subcellularLocation>
</comment>
<comment type="subunit">
    <text evidence="8">Component of the spliceosome. Present in the activated B complex, the catalytically activated B* complex which catalyzes the branching, the catalytic step 1 C complex catalyzing the exon ligation, and the postcatalytic P complex containing the ligated exons (mRNA) and the excised lariat intron.</text>
</comment>
<evidence type="ECO:0000256" key="1">
    <source>
        <dbReference type="ARBA" id="ARBA00004123"/>
    </source>
</evidence>
<dbReference type="eggNOG" id="KOG2989">
    <property type="taxonomic scope" value="Eukaryota"/>
</dbReference>
<evidence type="ECO:0000256" key="9">
    <source>
        <dbReference type="SAM" id="MobiDB-lite"/>
    </source>
</evidence>
<sequence length="280" mass="31877">MSERKAINKYYPPDYDPEQAERQVRQLSKKLKTMHRDTVGIRLMTPFSMRCLKCSEYIPKFRKFNGKKELLPERYLDTIKIYRLSIRCPRCNSTISFRTDPNRGDYTMEAGGERNYVRDDARSPHIKPDETTDETLQRLLREEAEAARPADSAGEDRMQELEKRLARLQQEQHDAEEIDRLHRESLERGRRAASLAASIADRRTRAEADAARAEEAFRAAPAHVRPTTAPDPTPAAPAPARKPAGKNPLGVVVRNKKKQRARLAAQHRVPTDSAPADPSA</sequence>
<accession>Q75DJ8</accession>
<dbReference type="EMBL" id="AE016815">
    <property type="protein sequence ID" value="AAS50794.1"/>
    <property type="molecule type" value="Genomic_DNA"/>
</dbReference>
<dbReference type="HAMAP" id="MF_03226">
    <property type="entry name" value="YJU2"/>
    <property type="match status" value="1"/>
</dbReference>
<dbReference type="Proteomes" id="UP000000591">
    <property type="component" value="Chromosome II"/>
</dbReference>
<name>Q75DJ8_EREGS</name>
<keyword evidence="3 8" id="KW-0479">Metal-binding</keyword>
<dbReference type="GO" id="GO:0000384">
    <property type="term" value="F:first spliceosomal transesterification activity"/>
    <property type="evidence" value="ECO:0007669"/>
    <property type="project" value="EnsemblFungi"/>
</dbReference>
<feature type="compositionally biased region" description="Basic and acidic residues" evidence="9">
    <location>
        <begin position="200"/>
        <end position="217"/>
    </location>
</feature>
<evidence type="ECO:0000256" key="3">
    <source>
        <dbReference type="ARBA" id="ARBA00022723"/>
    </source>
</evidence>
<dbReference type="InParanoid" id="Q75DJ8"/>
<dbReference type="OrthoDB" id="674963at2759"/>
<dbReference type="KEGG" id="ago:AGOS_ABR024C"/>
<dbReference type="GO" id="GO:0046872">
    <property type="term" value="F:metal ion binding"/>
    <property type="evidence" value="ECO:0007669"/>
    <property type="project" value="UniProtKB-KW"/>
</dbReference>
<evidence type="ECO:0000313" key="11">
    <source>
        <dbReference type="Proteomes" id="UP000000591"/>
    </source>
</evidence>
<evidence type="ECO:0000256" key="7">
    <source>
        <dbReference type="ARBA" id="ARBA00023242"/>
    </source>
</evidence>
<dbReference type="STRING" id="284811.Q75DJ8"/>
<dbReference type="HOGENOM" id="CLU_053603_2_1_1"/>
<dbReference type="InterPro" id="IPR007590">
    <property type="entry name" value="Saf4/Yju2"/>
</dbReference>
<reference evidence="11" key="2">
    <citation type="journal article" date="2013" name="G3 (Bethesda)">
        <title>Genomes of Ashbya fungi isolated from insects reveal four mating-type loci, numerous translocations, lack of transposons, and distinct gene duplications.</title>
        <authorList>
            <person name="Dietrich F.S."/>
            <person name="Voegeli S."/>
            <person name="Kuo S."/>
            <person name="Philippsen P."/>
        </authorList>
    </citation>
    <scope>GENOME REANNOTATION</scope>
    <source>
        <strain evidence="11">ATCC 10895 / CBS 109.51 / FGSC 9923 / NRRL Y-1056</strain>
    </source>
</reference>
<dbReference type="PANTHER" id="PTHR12111">
    <property type="entry name" value="SPLICING FACTOR YJU2"/>
    <property type="match status" value="1"/>
</dbReference>
<dbReference type="PANTHER" id="PTHR12111:SF1">
    <property type="entry name" value="SPLICING FACTOR YJU2"/>
    <property type="match status" value="1"/>
</dbReference>
<dbReference type="InterPro" id="IPR043701">
    <property type="entry name" value="Yju2"/>
</dbReference>
<feature type="binding site" evidence="8">
    <location>
        <position position="54"/>
    </location>
    <ligand>
        <name>Zn(2+)</name>
        <dbReference type="ChEBI" id="CHEBI:29105"/>
    </ligand>
</feature>
<evidence type="ECO:0000256" key="2">
    <source>
        <dbReference type="ARBA" id="ARBA00022664"/>
    </source>
</evidence>